<dbReference type="Proteomes" id="UP000290244">
    <property type="component" value="Chromosome"/>
</dbReference>
<evidence type="ECO:0000256" key="2">
    <source>
        <dbReference type="ARBA" id="ARBA00023315"/>
    </source>
</evidence>
<protein>
    <submittedName>
        <fullName evidence="4">GNAT family N-acetyltransferase</fullName>
    </submittedName>
</protein>
<dbReference type="KEGG" id="lsd:EMK97_02730"/>
<name>A0A4P6P3Y3_9GAMM</name>
<dbReference type="Pfam" id="PF00583">
    <property type="entry name" value="Acetyltransf_1"/>
    <property type="match status" value="1"/>
</dbReference>
<dbReference type="PANTHER" id="PTHR43877">
    <property type="entry name" value="AMINOALKYLPHOSPHONATE N-ACETYLTRANSFERASE-RELATED-RELATED"/>
    <property type="match status" value="1"/>
</dbReference>
<evidence type="ECO:0000259" key="3">
    <source>
        <dbReference type="PROSITE" id="PS51186"/>
    </source>
</evidence>
<keyword evidence="2" id="KW-0012">Acyltransferase</keyword>
<keyword evidence="5" id="KW-1185">Reference proteome</keyword>
<dbReference type="InterPro" id="IPR000182">
    <property type="entry name" value="GNAT_dom"/>
</dbReference>
<dbReference type="CDD" id="cd04301">
    <property type="entry name" value="NAT_SF"/>
    <property type="match status" value="1"/>
</dbReference>
<evidence type="ECO:0000313" key="4">
    <source>
        <dbReference type="EMBL" id="QBG34729.1"/>
    </source>
</evidence>
<dbReference type="RefSeq" id="WP_130599216.1">
    <property type="nucleotide sequence ID" value="NZ_CP034759.1"/>
</dbReference>
<keyword evidence="1 4" id="KW-0808">Transferase</keyword>
<organism evidence="4 5">
    <name type="scientific">Litorilituus sediminis</name>
    <dbReference type="NCBI Taxonomy" id="718192"/>
    <lineage>
        <taxon>Bacteria</taxon>
        <taxon>Pseudomonadati</taxon>
        <taxon>Pseudomonadota</taxon>
        <taxon>Gammaproteobacteria</taxon>
        <taxon>Alteromonadales</taxon>
        <taxon>Colwelliaceae</taxon>
        <taxon>Litorilituus</taxon>
    </lineage>
</organism>
<dbReference type="InterPro" id="IPR050832">
    <property type="entry name" value="Bact_Acetyltransf"/>
</dbReference>
<feature type="domain" description="N-acetyltransferase" evidence="3">
    <location>
        <begin position="2"/>
        <end position="170"/>
    </location>
</feature>
<dbReference type="SUPFAM" id="SSF55729">
    <property type="entry name" value="Acyl-CoA N-acyltransferases (Nat)"/>
    <property type="match status" value="1"/>
</dbReference>
<dbReference type="GO" id="GO:0016747">
    <property type="term" value="F:acyltransferase activity, transferring groups other than amino-acyl groups"/>
    <property type="evidence" value="ECO:0007669"/>
    <property type="project" value="InterPro"/>
</dbReference>
<dbReference type="PROSITE" id="PS51186">
    <property type="entry name" value="GNAT"/>
    <property type="match status" value="1"/>
</dbReference>
<evidence type="ECO:0000256" key="1">
    <source>
        <dbReference type="ARBA" id="ARBA00022679"/>
    </source>
</evidence>
<accession>A0A4P6P3Y3</accession>
<dbReference type="AlphaFoldDB" id="A0A4P6P3Y3"/>
<evidence type="ECO:0000313" key="5">
    <source>
        <dbReference type="Proteomes" id="UP000290244"/>
    </source>
</evidence>
<gene>
    <name evidence="4" type="ORF">EMK97_02730</name>
</gene>
<proteinExistence type="predicted"/>
<dbReference type="OrthoDB" id="5292888at2"/>
<dbReference type="PANTHER" id="PTHR43877:SF1">
    <property type="entry name" value="ACETYLTRANSFERASE"/>
    <property type="match status" value="1"/>
</dbReference>
<dbReference type="Gene3D" id="3.40.630.30">
    <property type="match status" value="1"/>
</dbReference>
<dbReference type="InterPro" id="IPR016181">
    <property type="entry name" value="Acyl_CoA_acyltransferase"/>
</dbReference>
<sequence>MMNLRAATIDDLNLIANLHANSWRDVYAQVLSSKYLKDDVVAERTALWTERLKAPKANQLVLVAELNNNLVGFICCFGANHNDYGSIIDNLHVSADCKGQGIGKRLIKTAITWLLNNYPNAPLYLEVLECNPKAIGFYQSIGAKELATAYWHTPCGNKAKEFLVGWQSLTDLNEKL</sequence>
<reference evidence="4 5" key="1">
    <citation type="submission" date="2018-12" db="EMBL/GenBank/DDBJ databases">
        <title>Complete genome of Litorilituus sediminis.</title>
        <authorList>
            <person name="Liu A."/>
            <person name="Rong J."/>
        </authorList>
    </citation>
    <scope>NUCLEOTIDE SEQUENCE [LARGE SCALE GENOMIC DNA]</scope>
    <source>
        <strain evidence="4 5">JCM 17549</strain>
    </source>
</reference>
<dbReference type="EMBL" id="CP034759">
    <property type="protein sequence ID" value="QBG34729.1"/>
    <property type="molecule type" value="Genomic_DNA"/>
</dbReference>